<dbReference type="InterPro" id="IPR007372">
    <property type="entry name" value="Lipid/polyisoprenoid-bd_YceI"/>
</dbReference>
<reference evidence="3 4" key="1">
    <citation type="submission" date="2024-11" db="EMBL/GenBank/DDBJ databases">
        <title>The Natural Products Discovery Center: Release of the First 8490 Sequenced Strains for Exploring Actinobacteria Biosynthetic Diversity.</title>
        <authorList>
            <person name="Kalkreuter E."/>
            <person name="Kautsar S.A."/>
            <person name="Yang D."/>
            <person name="Bader C.D."/>
            <person name="Teijaro C.N."/>
            <person name="Fluegel L."/>
            <person name="Davis C.M."/>
            <person name="Simpson J.R."/>
            <person name="Lauterbach L."/>
            <person name="Steele A.D."/>
            <person name="Gui C."/>
            <person name="Meng S."/>
            <person name="Li G."/>
            <person name="Viehrig K."/>
            <person name="Ye F."/>
            <person name="Su P."/>
            <person name="Kiefer A.F."/>
            <person name="Nichols A."/>
            <person name="Cepeda A.J."/>
            <person name="Yan W."/>
            <person name="Fan B."/>
            <person name="Jiang Y."/>
            <person name="Adhikari A."/>
            <person name="Zheng C.-J."/>
            <person name="Schuster L."/>
            <person name="Cowan T.M."/>
            <person name="Smanski M.J."/>
            <person name="Chevrette M.G."/>
            <person name="De Carvalho L.P.S."/>
            <person name="Shen B."/>
        </authorList>
    </citation>
    <scope>NUCLEOTIDE SEQUENCE [LARGE SCALE GENOMIC DNA]</scope>
    <source>
        <strain evidence="3 4">NPDC020863</strain>
    </source>
</reference>
<accession>A0ABW8LY40</accession>
<dbReference type="SUPFAM" id="SSF101874">
    <property type="entry name" value="YceI-like"/>
    <property type="match status" value="1"/>
</dbReference>
<keyword evidence="4" id="KW-1185">Reference proteome</keyword>
<feature type="domain" description="Lipid/polyisoprenoid-binding YceI-like" evidence="2">
    <location>
        <begin position="17"/>
        <end position="175"/>
    </location>
</feature>
<dbReference type="EMBL" id="JBJDQH010000015">
    <property type="protein sequence ID" value="MFK4270848.1"/>
    <property type="molecule type" value="Genomic_DNA"/>
</dbReference>
<dbReference type="PANTHER" id="PTHR34406">
    <property type="entry name" value="PROTEIN YCEI"/>
    <property type="match status" value="1"/>
</dbReference>
<evidence type="ECO:0000259" key="2">
    <source>
        <dbReference type="SMART" id="SM00867"/>
    </source>
</evidence>
<evidence type="ECO:0000256" key="1">
    <source>
        <dbReference type="ARBA" id="ARBA00008812"/>
    </source>
</evidence>
<evidence type="ECO:0000313" key="3">
    <source>
        <dbReference type="EMBL" id="MFK4270848.1"/>
    </source>
</evidence>
<dbReference type="Pfam" id="PF04264">
    <property type="entry name" value="YceI"/>
    <property type="match status" value="1"/>
</dbReference>
<protein>
    <submittedName>
        <fullName evidence="3">YceI family protein</fullName>
    </submittedName>
</protein>
<dbReference type="InterPro" id="IPR036761">
    <property type="entry name" value="TTHA0802/YceI-like_sf"/>
</dbReference>
<dbReference type="RefSeq" id="WP_358627994.1">
    <property type="nucleotide sequence ID" value="NZ_JBFAEV010000001.1"/>
</dbReference>
<comment type="similarity">
    <text evidence="1">Belongs to the UPF0312 family.</text>
</comment>
<proteinExistence type="inferred from homology"/>
<dbReference type="PANTHER" id="PTHR34406:SF1">
    <property type="entry name" value="PROTEIN YCEI"/>
    <property type="match status" value="1"/>
</dbReference>
<organism evidence="3 4">
    <name type="scientific">Streptomyces milbemycinicus</name>
    <dbReference type="NCBI Taxonomy" id="476552"/>
    <lineage>
        <taxon>Bacteria</taxon>
        <taxon>Bacillati</taxon>
        <taxon>Actinomycetota</taxon>
        <taxon>Actinomycetes</taxon>
        <taxon>Kitasatosporales</taxon>
        <taxon>Streptomycetaceae</taxon>
        <taxon>Streptomyces</taxon>
    </lineage>
</organism>
<name>A0ABW8LY40_9ACTN</name>
<dbReference type="SMART" id="SM00867">
    <property type="entry name" value="YceI"/>
    <property type="match status" value="1"/>
</dbReference>
<comment type="caution">
    <text evidence="3">The sequence shown here is derived from an EMBL/GenBank/DDBJ whole genome shotgun (WGS) entry which is preliminary data.</text>
</comment>
<dbReference type="Gene3D" id="2.40.128.110">
    <property type="entry name" value="Lipid/polyisoprenoid-binding, YceI-like"/>
    <property type="match status" value="1"/>
</dbReference>
<gene>
    <name evidence="3" type="ORF">ACI2L5_38865</name>
</gene>
<evidence type="ECO:0000313" key="4">
    <source>
        <dbReference type="Proteomes" id="UP001620295"/>
    </source>
</evidence>
<sequence>MPEPAATTPLPAVQPGAWVLDPARTRVRLQHKTMWGMVTVKGGFTSVDGEGEVLPDGSASGTLTIDAASVDTGHAKRDAHLRSADFFDTDRHATLVFTAHRATPDPRGAVEIAGELTVRGTTRPLAFTATAPGATADGVTLTAELSVDPADFGLTWNKLGMMKGQTAITVEAHFIRGRG</sequence>
<dbReference type="Proteomes" id="UP001620295">
    <property type="component" value="Unassembled WGS sequence"/>
</dbReference>